<reference evidence="3 5" key="1">
    <citation type="submission" date="2016-10" db="EMBL/GenBank/DDBJ databases">
        <authorList>
            <person name="Cai Z."/>
        </authorList>
    </citation>
    <scope>NUCLEOTIDE SEQUENCE [LARGE SCALE GENOMIC DNA]</scope>
    <source>
        <strain evidence="3 5">DSM 25227</strain>
    </source>
</reference>
<name>A0A2Y9B8Z5_9RHOB</name>
<evidence type="ECO:0000313" key="4">
    <source>
        <dbReference type="Proteomes" id="UP000245839"/>
    </source>
</evidence>
<gene>
    <name evidence="2" type="ORF">BCF38_12020</name>
    <name evidence="3" type="ORF">SAMN05421539_12020</name>
</gene>
<sequence length="80" mass="8474">MRGWGKTLRWGRIGTEIPEAAWEAGLAAAQAVRDPRFEDGSNAEDDDADTTGCAPVNPDDGEALVDPTQWTPLRVAHGGG</sequence>
<accession>A0A2Y9B8Z5</accession>
<evidence type="ECO:0000256" key="1">
    <source>
        <dbReference type="SAM" id="MobiDB-lite"/>
    </source>
</evidence>
<proteinExistence type="predicted"/>
<dbReference type="EMBL" id="UETC01000020">
    <property type="protein sequence ID" value="SSA51477.1"/>
    <property type="molecule type" value="Genomic_DNA"/>
</dbReference>
<reference evidence="2 4" key="2">
    <citation type="submission" date="2018-03" db="EMBL/GenBank/DDBJ databases">
        <title>Genomic Encyclopedia of Archaeal and Bacterial Type Strains, Phase II (KMG-II): from individual species to whole genera.</title>
        <authorList>
            <person name="Goeker M."/>
        </authorList>
    </citation>
    <scope>NUCLEOTIDE SEQUENCE [LARGE SCALE GENOMIC DNA]</scope>
    <source>
        <strain evidence="2 4">DSM 25227</strain>
    </source>
</reference>
<dbReference type="AlphaFoldDB" id="A0A2Y9B8Z5"/>
<keyword evidence="4" id="KW-1185">Reference proteome</keyword>
<evidence type="ECO:0000313" key="5">
    <source>
        <dbReference type="Proteomes" id="UP000251571"/>
    </source>
</evidence>
<evidence type="ECO:0000313" key="2">
    <source>
        <dbReference type="EMBL" id="PWJ11176.1"/>
    </source>
</evidence>
<dbReference type="Proteomes" id="UP000251571">
    <property type="component" value="Unassembled WGS sequence"/>
</dbReference>
<dbReference type="RefSeq" id="WP_146204915.1">
    <property type="nucleotide sequence ID" value="NZ_QGDJ01000020.1"/>
</dbReference>
<dbReference type="Proteomes" id="UP000245839">
    <property type="component" value="Unassembled WGS sequence"/>
</dbReference>
<organism evidence="3 5">
    <name type="scientific">Jannaschia seohaensis</name>
    <dbReference type="NCBI Taxonomy" id="475081"/>
    <lineage>
        <taxon>Bacteria</taxon>
        <taxon>Pseudomonadati</taxon>
        <taxon>Pseudomonadota</taxon>
        <taxon>Alphaproteobacteria</taxon>
        <taxon>Rhodobacterales</taxon>
        <taxon>Roseobacteraceae</taxon>
        <taxon>Jannaschia</taxon>
    </lineage>
</organism>
<dbReference type="EMBL" id="QGDJ01000020">
    <property type="protein sequence ID" value="PWJ11176.1"/>
    <property type="molecule type" value="Genomic_DNA"/>
</dbReference>
<protein>
    <submittedName>
        <fullName evidence="3">Uncharacterized protein</fullName>
    </submittedName>
</protein>
<feature type="region of interest" description="Disordered" evidence="1">
    <location>
        <begin position="33"/>
        <end position="80"/>
    </location>
</feature>
<evidence type="ECO:0000313" key="3">
    <source>
        <dbReference type="EMBL" id="SSA51477.1"/>
    </source>
</evidence>